<name>A0ABM9HDH6_9BACT</name>
<feature type="domain" description="CzcB-like C-terminal circularly permuted SH3-like" evidence="8">
    <location>
        <begin position="451"/>
        <end position="511"/>
    </location>
</feature>
<protein>
    <submittedName>
        <fullName evidence="9">Cation efflux system transmembrane protein (Modular protein)</fullName>
    </submittedName>
</protein>
<dbReference type="InterPro" id="IPR058790">
    <property type="entry name" value="BSH_CusB"/>
</dbReference>
<dbReference type="EMBL" id="OX336137">
    <property type="protein sequence ID" value="CAI2718283.1"/>
    <property type="molecule type" value="Genomic_DNA"/>
</dbReference>
<feature type="domain" description="Heavy metal binding" evidence="5">
    <location>
        <begin position="157"/>
        <end position="183"/>
    </location>
</feature>
<feature type="compositionally biased region" description="Polar residues" evidence="3">
    <location>
        <begin position="133"/>
        <end position="147"/>
    </location>
</feature>
<dbReference type="InterPro" id="IPR058649">
    <property type="entry name" value="CzcB_C"/>
</dbReference>
<comment type="similarity">
    <text evidence="1">Belongs to the membrane fusion protein (MFP) (TC 8.A.1) family.</text>
</comment>
<reference evidence="9 10" key="1">
    <citation type="submission" date="2022-09" db="EMBL/GenBank/DDBJ databases">
        <authorList>
            <person name="Kop L."/>
        </authorList>
    </citation>
    <scope>NUCLEOTIDE SEQUENCE [LARGE SCALE GENOMIC DNA]</scope>
    <source>
        <strain evidence="9 10">347</strain>
    </source>
</reference>
<evidence type="ECO:0000259" key="5">
    <source>
        <dbReference type="Pfam" id="PF19335"/>
    </source>
</evidence>
<evidence type="ECO:0000259" key="6">
    <source>
        <dbReference type="Pfam" id="PF25919"/>
    </source>
</evidence>
<feature type="transmembrane region" description="Helical" evidence="4">
    <location>
        <begin position="61"/>
        <end position="80"/>
    </location>
</feature>
<feature type="compositionally biased region" description="Basic and acidic residues" evidence="3">
    <location>
        <begin position="529"/>
        <end position="543"/>
    </location>
</feature>
<feature type="compositionally biased region" description="Low complexity" evidence="3">
    <location>
        <begin position="13"/>
        <end position="22"/>
    </location>
</feature>
<keyword evidence="4" id="KW-0472">Membrane</keyword>
<organism evidence="9 10">
    <name type="scientific">Nitrospina watsonii</name>
    <dbReference type="NCBI Taxonomy" id="1323948"/>
    <lineage>
        <taxon>Bacteria</taxon>
        <taxon>Pseudomonadati</taxon>
        <taxon>Nitrospinota/Tectimicrobiota group</taxon>
        <taxon>Nitrospinota</taxon>
        <taxon>Nitrospinia</taxon>
        <taxon>Nitrospinales</taxon>
        <taxon>Nitrospinaceae</taxon>
        <taxon>Nitrospina</taxon>
    </lineage>
</organism>
<dbReference type="PANTHER" id="PTHR30097">
    <property type="entry name" value="CATION EFFLUX SYSTEM PROTEIN CUSB"/>
    <property type="match status" value="1"/>
</dbReference>
<keyword evidence="10" id="KW-1185">Reference proteome</keyword>
<feature type="region of interest" description="Disordered" evidence="3">
    <location>
        <begin position="525"/>
        <end position="562"/>
    </location>
</feature>
<dbReference type="NCBIfam" id="TIGR01730">
    <property type="entry name" value="RND_mfp"/>
    <property type="match status" value="1"/>
</dbReference>
<evidence type="ECO:0000256" key="2">
    <source>
        <dbReference type="ARBA" id="ARBA00022448"/>
    </source>
</evidence>
<evidence type="ECO:0000313" key="9">
    <source>
        <dbReference type="EMBL" id="CAI2718283.1"/>
    </source>
</evidence>
<dbReference type="Proteomes" id="UP001157733">
    <property type="component" value="Chromosome"/>
</dbReference>
<feature type="domain" description="CusB-like beta-barrel" evidence="7">
    <location>
        <begin position="368"/>
        <end position="444"/>
    </location>
</feature>
<dbReference type="Gene3D" id="2.40.30.170">
    <property type="match status" value="1"/>
</dbReference>
<dbReference type="InterPro" id="IPR058792">
    <property type="entry name" value="Beta-barrel_RND_2"/>
</dbReference>
<feature type="compositionally biased region" description="Basic and acidic residues" evidence="3">
    <location>
        <begin position="119"/>
        <end position="132"/>
    </location>
</feature>
<feature type="compositionally biased region" description="Basic and acidic residues" evidence="3">
    <location>
        <begin position="25"/>
        <end position="52"/>
    </location>
</feature>
<accession>A0ABM9HDH6</accession>
<evidence type="ECO:0000256" key="1">
    <source>
        <dbReference type="ARBA" id="ARBA00009477"/>
    </source>
</evidence>
<feature type="compositionally biased region" description="Basic and acidic residues" evidence="3">
    <location>
        <begin position="553"/>
        <end position="562"/>
    </location>
</feature>
<evidence type="ECO:0000313" key="10">
    <source>
        <dbReference type="Proteomes" id="UP001157733"/>
    </source>
</evidence>
<evidence type="ECO:0000256" key="4">
    <source>
        <dbReference type="SAM" id="Phobius"/>
    </source>
</evidence>
<dbReference type="Pfam" id="PF19335">
    <property type="entry name" value="HMBD"/>
    <property type="match status" value="1"/>
</dbReference>
<evidence type="ECO:0000256" key="3">
    <source>
        <dbReference type="SAM" id="MobiDB-lite"/>
    </source>
</evidence>
<feature type="region of interest" description="Disordered" evidence="3">
    <location>
        <begin position="119"/>
        <end position="147"/>
    </location>
</feature>
<dbReference type="Pfam" id="PF25919">
    <property type="entry name" value="BSH_CusB"/>
    <property type="match status" value="1"/>
</dbReference>
<evidence type="ECO:0000259" key="8">
    <source>
        <dbReference type="Pfam" id="PF25975"/>
    </source>
</evidence>
<keyword evidence="4" id="KW-1133">Transmembrane helix</keyword>
<keyword evidence="4 9" id="KW-0812">Transmembrane</keyword>
<keyword evidence="2" id="KW-0813">Transport</keyword>
<feature type="domain" description="CusB-like barrel-sandwich hybrid" evidence="6">
    <location>
        <begin position="234"/>
        <end position="364"/>
    </location>
</feature>
<dbReference type="Pfam" id="PF25975">
    <property type="entry name" value="CzcB_C"/>
    <property type="match status" value="1"/>
</dbReference>
<proteinExistence type="inferred from homology"/>
<dbReference type="Pfam" id="PF25954">
    <property type="entry name" value="Beta-barrel_RND_2"/>
    <property type="match status" value="1"/>
</dbReference>
<dbReference type="Gene3D" id="2.40.420.20">
    <property type="match status" value="1"/>
</dbReference>
<dbReference type="InterPro" id="IPR006143">
    <property type="entry name" value="RND_pump_MFP"/>
</dbReference>
<sequence>MMEDDKNKENLENENNTPETPEGSTLRRDSSSEEEQKVLFPEKKESESEKKTASPTPGFRWPNLMTLIVLLVGFYVIGFLTNPEQLQNTSQTLKDIAYFSKERLQPVKEKIVAYIEDQMERPDGTQEARRSEGSGTTVQGQPMPQMTNEMKGRKIKYWQAPMNPDYKRDKPGKSPMGMALIPVYENEADDSGEININPTVVQNIGVKTAKVQRRKLTHQIRTTGIITYDERKIHHVHTKYGGWIEKLYVDFKGQFVKKGDIVMDIYSPKLVSTQEEFLLALKYKESLENSPIPEIRRGAETLLKTTRRRLELFDVPNHQIEELKKDRLIKKAMHIHSHTSGFVIKKNVDHGEYIEATKPLYMIADLSNIWVMADIYEHELPWVKIGQKAEMNLSYFPGKTFKGEVTYIDPYLDPKSRTLKVRMEFKNPDGALKPDMYANVFLKSTVAKNGVAVPEQAIIRSGENDLVVVQTGAGQFESRKIVLGAQAEDYYQVLEGLRPGETVVTSSSFLIDSESRLTEALNKFNASRDGTKKKNEMKMESDNKGQQPGKLELQLDEKSTDQ</sequence>
<dbReference type="RefSeq" id="WP_282011188.1">
    <property type="nucleotide sequence ID" value="NZ_OX336137.1"/>
</dbReference>
<feature type="region of interest" description="Disordered" evidence="3">
    <location>
        <begin position="1"/>
        <end position="58"/>
    </location>
</feature>
<evidence type="ECO:0000259" key="7">
    <source>
        <dbReference type="Pfam" id="PF25954"/>
    </source>
</evidence>
<dbReference type="InterPro" id="IPR045800">
    <property type="entry name" value="HMBD"/>
</dbReference>
<dbReference type="SUPFAM" id="SSF111369">
    <property type="entry name" value="HlyD-like secretion proteins"/>
    <property type="match status" value="1"/>
</dbReference>
<dbReference type="PANTHER" id="PTHR30097:SF15">
    <property type="entry name" value="CATION EFFLUX SYSTEM PROTEIN CUSB"/>
    <property type="match status" value="1"/>
</dbReference>
<gene>
    <name evidence="9" type="ORF">NSPWAT_1424</name>
</gene>
<feature type="compositionally biased region" description="Basic and acidic residues" evidence="3">
    <location>
        <begin position="1"/>
        <end position="11"/>
    </location>
</feature>
<dbReference type="InterPro" id="IPR051909">
    <property type="entry name" value="MFP_Cation_Efflux"/>
</dbReference>